<evidence type="ECO:0000313" key="2">
    <source>
        <dbReference type="Proteomes" id="UP001165583"/>
    </source>
</evidence>
<sequence>MTGIVLPPDDHWAESPDYPLADWQAEVANGDTRLGYWDWVAARCA</sequence>
<accession>A0ABT2I5I5</accession>
<gene>
    <name evidence="1" type="ORF">NZK81_10990</name>
</gene>
<keyword evidence="2" id="KW-1185">Reference proteome</keyword>
<organism evidence="1 2">
    <name type="scientific">Novosphingobium mangrovi</name>
    <name type="common">ex Huang et al. 2023</name>
    <dbReference type="NCBI Taxonomy" id="2976432"/>
    <lineage>
        <taxon>Bacteria</taxon>
        <taxon>Pseudomonadati</taxon>
        <taxon>Pseudomonadota</taxon>
        <taxon>Alphaproteobacteria</taxon>
        <taxon>Sphingomonadales</taxon>
        <taxon>Sphingomonadaceae</taxon>
        <taxon>Novosphingobium</taxon>
    </lineage>
</organism>
<dbReference type="Proteomes" id="UP001165583">
    <property type="component" value="Unassembled WGS sequence"/>
</dbReference>
<name>A0ABT2I5I5_9SPHN</name>
<reference evidence="1" key="1">
    <citation type="submission" date="2022-09" db="EMBL/GenBank/DDBJ databases">
        <title>Novosphingobium sp. Nov., a polycyclic aromatic hydrocarbon-degrading bacterium isolated form mangrove sediments in HongKong.</title>
        <authorList>
            <person name="Hu Z."/>
        </authorList>
    </citation>
    <scope>NUCLEOTIDE SEQUENCE</scope>
    <source>
        <strain evidence="1">HK4-1</strain>
    </source>
</reference>
<protein>
    <submittedName>
        <fullName evidence="1">Uncharacterized protein</fullName>
    </submittedName>
</protein>
<proteinExistence type="predicted"/>
<evidence type="ECO:0000313" key="1">
    <source>
        <dbReference type="EMBL" id="MCT2400079.1"/>
    </source>
</evidence>
<dbReference type="EMBL" id="JANZXA010000006">
    <property type="protein sequence ID" value="MCT2400079.1"/>
    <property type="molecule type" value="Genomic_DNA"/>
</dbReference>
<comment type="caution">
    <text evidence="1">The sequence shown here is derived from an EMBL/GenBank/DDBJ whole genome shotgun (WGS) entry which is preliminary data.</text>
</comment>
<dbReference type="RefSeq" id="WP_198409094.1">
    <property type="nucleotide sequence ID" value="NZ_JANZXA010000006.1"/>
</dbReference>